<evidence type="ECO:0000256" key="2">
    <source>
        <dbReference type="ARBA" id="ARBA00022763"/>
    </source>
</evidence>
<dbReference type="PANTHER" id="PTHR30562">
    <property type="entry name" value="UVRC/OXIDOREDUCTASE"/>
    <property type="match status" value="1"/>
</dbReference>
<dbReference type="Gene3D" id="3.30.420.340">
    <property type="entry name" value="UvrC, RNAse H endonuclease domain"/>
    <property type="match status" value="1"/>
</dbReference>
<dbReference type="NCBIfam" id="TIGR00194">
    <property type="entry name" value="uvrC"/>
    <property type="match status" value="1"/>
</dbReference>
<evidence type="ECO:0000313" key="12">
    <source>
        <dbReference type="EMBL" id="GFM37010.1"/>
    </source>
</evidence>
<evidence type="ECO:0000256" key="4">
    <source>
        <dbReference type="ARBA" id="ARBA00022881"/>
    </source>
</evidence>
<reference evidence="12 13" key="1">
    <citation type="submission" date="2020-05" db="EMBL/GenBank/DDBJ databases">
        <title>Draft genome sequence of Desulfovibrio psychrotolerans JS1T.</title>
        <authorList>
            <person name="Ueno A."/>
            <person name="Tamazawa S."/>
            <person name="Tamamura S."/>
            <person name="Murakami T."/>
            <person name="Kiyama T."/>
            <person name="Inomata H."/>
            <person name="Amano Y."/>
            <person name="Miyakawa K."/>
            <person name="Tamaki H."/>
            <person name="Naganuma T."/>
            <person name="Kaneko K."/>
        </authorList>
    </citation>
    <scope>NUCLEOTIDE SEQUENCE [LARGE SCALE GENOMIC DNA]</scope>
    <source>
        <strain evidence="12 13">JS1</strain>
    </source>
</reference>
<dbReference type="HAMAP" id="MF_00203">
    <property type="entry name" value="UvrC"/>
    <property type="match status" value="1"/>
</dbReference>
<sequence>MDKIDLTAVPLTPGVYLFKDEGGRIIYVGKAKHLRRRVASYFRPEDALTPKTRAMLRMARTVDTISTTSEKEALLLEASLIKKHRPRYNILLRDDKQYVLFKLTKRHAWPRLTLTRKVVRDGSAYFGPFTSAVAARETWKAIHAVFALRRCADRAFANRTRPCLYHYMQQCPAPCCLPVDAAVYREMVGKVEMLLRGRSSELLGILRAQMEEASENLAFEQAAVLRDQMAAITRTVERQAAVLPDARDMDVLGVAETPAGLALGLLFVRGGMLTDKRDFVWPGLGLEEAPEVLSSFLAQYYGPHSVIPERIVVPWAIDTEAAVAELSGIADVLDMPDMLAPDKFAPDKLDTDRPDAGGPEHRGAEADAAGGETMPALAEALSDLRGGVVRVGPPRNETENRLVSMAQRNAAESARAARGLDTASLLAARLGMAQPPVRIEAVDVSHTGGRNTRVGMVVFEDGRPAKDQYRTYAFADEDAGGDDYGVLAQWMGRRLESGPPWPDLLLIDGGKGQLAAVVSVLEREGAADRFAVAAIAKARSEDHGRADRRKGNVADVVYLPGRMNPVNMKAGSQELLFLQLVRDTVHDYSLRRHRKARAGSALSGELQRIPGVGPALAKALWAHFPTVRAMAEASEEELAAIPGIGRAKARSIRSALAAMRAGR</sequence>
<organism evidence="12 13">
    <name type="scientific">Desulfovibrio psychrotolerans</name>
    <dbReference type="NCBI Taxonomy" id="415242"/>
    <lineage>
        <taxon>Bacteria</taxon>
        <taxon>Pseudomonadati</taxon>
        <taxon>Thermodesulfobacteriota</taxon>
        <taxon>Desulfovibrionia</taxon>
        <taxon>Desulfovibrionales</taxon>
        <taxon>Desulfovibrionaceae</taxon>
        <taxon>Desulfovibrio</taxon>
    </lineage>
</organism>
<dbReference type="Pfam" id="PF14520">
    <property type="entry name" value="HHH_5"/>
    <property type="match status" value="1"/>
</dbReference>
<dbReference type="InterPro" id="IPR047296">
    <property type="entry name" value="GIY-YIG_UvrC_Cho"/>
</dbReference>
<evidence type="ECO:0000256" key="6">
    <source>
        <dbReference type="ARBA" id="ARBA00023236"/>
    </source>
</evidence>
<comment type="subunit">
    <text evidence="7">Interacts with UvrB in an incision complex.</text>
</comment>
<evidence type="ECO:0000313" key="13">
    <source>
        <dbReference type="Proteomes" id="UP000503820"/>
    </source>
</evidence>
<dbReference type="PROSITE" id="PS50151">
    <property type="entry name" value="UVR"/>
    <property type="match status" value="1"/>
</dbReference>
<dbReference type="InterPro" id="IPR038476">
    <property type="entry name" value="UvrC_RNase_H_dom_sf"/>
</dbReference>
<keyword evidence="2 7" id="KW-0227">DNA damage</keyword>
<keyword evidence="13" id="KW-1185">Reference proteome</keyword>
<dbReference type="InterPro" id="IPR010994">
    <property type="entry name" value="RuvA_2-like"/>
</dbReference>
<feature type="domain" description="GIY-YIG" evidence="10">
    <location>
        <begin position="11"/>
        <end position="90"/>
    </location>
</feature>
<keyword evidence="1 7" id="KW-0963">Cytoplasm</keyword>
<keyword evidence="4 7" id="KW-0267">Excision nuclease</keyword>
<dbReference type="FunFam" id="3.40.1440.10:FF:000001">
    <property type="entry name" value="UvrABC system protein C"/>
    <property type="match status" value="1"/>
</dbReference>
<feature type="compositionally biased region" description="Basic and acidic residues" evidence="8">
    <location>
        <begin position="344"/>
        <end position="365"/>
    </location>
</feature>
<dbReference type="PANTHER" id="PTHR30562:SF1">
    <property type="entry name" value="UVRABC SYSTEM PROTEIN C"/>
    <property type="match status" value="1"/>
</dbReference>
<comment type="caution">
    <text evidence="12">The sequence shown here is derived from an EMBL/GenBank/DDBJ whole genome shotgun (WGS) entry which is preliminary data.</text>
</comment>
<feature type="domain" description="UvrC family homology region profile" evidence="11">
    <location>
        <begin position="251"/>
        <end position="521"/>
    </location>
</feature>
<dbReference type="SMART" id="SM00465">
    <property type="entry name" value="GIYc"/>
    <property type="match status" value="1"/>
</dbReference>
<dbReference type="PROSITE" id="PS50164">
    <property type="entry name" value="GIY_YIG"/>
    <property type="match status" value="1"/>
</dbReference>
<dbReference type="SUPFAM" id="SSF46600">
    <property type="entry name" value="C-terminal UvrC-binding domain of UvrB"/>
    <property type="match status" value="1"/>
</dbReference>
<keyword evidence="3 7" id="KW-0228">DNA excision</keyword>
<gene>
    <name evidence="7 12" type="primary">uvrC</name>
    <name evidence="12" type="ORF">DSM19430T_16940</name>
</gene>
<dbReference type="InterPro" id="IPR003583">
    <property type="entry name" value="Hlx-hairpin-Hlx_DNA-bd_motif"/>
</dbReference>
<dbReference type="GO" id="GO:0005737">
    <property type="term" value="C:cytoplasm"/>
    <property type="evidence" value="ECO:0007669"/>
    <property type="project" value="UniProtKB-SubCell"/>
</dbReference>
<keyword evidence="5 7" id="KW-0234">DNA repair</keyword>
<accession>A0A7J0BTG2</accession>
<name>A0A7J0BTG2_9BACT</name>
<dbReference type="InterPro" id="IPR000305">
    <property type="entry name" value="GIY-YIG_endonuc"/>
</dbReference>
<evidence type="ECO:0000256" key="1">
    <source>
        <dbReference type="ARBA" id="ARBA00022490"/>
    </source>
</evidence>
<dbReference type="Gene3D" id="1.10.150.20">
    <property type="entry name" value="5' to 3' exonuclease, C-terminal subdomain"/>
    <property type="match status" value="1"/>
</dbReference>
<dbReference type="GO" id="GO:0009380">
    <property type="term" value="C:excinuclease repair complex"/>
    <property type="evidence" value="ECO:0007669"/>
    <property type="project" value="InterPro"/>
</dbReference>
<dbReference type="Pfam" id="PF01541">
    <property type="entry name" value="GIY-YIG"/>
    <property type="match status" value="1"/>
</dbReference>
<dbReference type="PROSITE" id="PS50165">
    <property type="entry name" value="UVRC"/>
    <property type="match status" value="1"/>
</dbReference>
<dbReference type="Pfam" id="PF08459">
    <property type="entry name" value="UvrC_RNaseH_dom"/>
    <property type="match status" value="1"/>
</dbReference>
<dbReference type="InterPro" id="IPR001943">
    <property type="entry name" value="UVR_dom"/>
</dbReference>
<dbReference type="Proteomes" id="UP000503820">
    <property type="component" value="Unassembled WGS sequence"/>
</dbReference>
<dbReference type="Pfam" id="PF02151">
    <property type="entry name" value="UVR"/>
    <property type="match status" value="1"/>
</dbReference>
<dbReference type="RefSeq" id="WP_174409665.1">
    <property type="nucleotide sequence ID" value="NZ_BLVP01000008.1"/>
</dbReference>
<dbReference type="InterPro" id="IPR004791">
    <property type="entry name" value="UvrC"/>
</dbReference>
<dbReference type="AlphaFoldDB" id="A0A7J0BTG2"/>
<feature type="domain" description="UVR" evidence="9">
    <location>
        <begin position="200"/>
        <end position="235"/>
    </location>
</feature>
<evidence type="ECO:0000256" key="5">
    <source>
        <dbReference type="ARBA" id="ARBA00023204"/>
    </source>
</evidence>
<comment type="subcellular location">
    <subcellularLocation>
        <location evidence="7">Cytoplasm</location>
    </subcellularLocation>
</comment>
<dbReference type="InterPro" id="IPR035901">
    <property type="entry name" value="GIY-YIG_endonuc_sf"/>
</dbReference>
<dbReference type="InterPro" id="IPR001162">
    <property type="entry name" value="UvrC_RNase_H_dom"/>
</dbReference>
<evidence type="ECO:0000259" key="9">
    <source>
        <dbReference type="PROSITE" id="PS50151"/>
    </source>
</evidence>
<dbReference type="SMART" id="SM00278">
    <property type="entry name" value="HhH1"/>
    <property type="match status" value="2"/>
</dbReference>
<dbReference type="GO" id="GO:0009381">
    <property type="term" value="F:excinuclease ABC activity"/>
    <property type="evidence" value="ECO:0007669"/>
    <property type="project" value="UniProtKB-UniRule"/>
</dbReference>
<dbReference type="Gene3D" id="4.10.860.10">
    <property type="entry name" value="UVR domain"/>
    <property type="match status" value="1"/>
</dbReference>
<dbReference type="GO" id="GO:0003677">
    <property type="term" value="F:DNA binding"/>
    <property type="evidence" value="ECO:0007669"/>
    <property type="project" value="UniProtKB-UniRule"/>
</dbReference>
<dbReference type="CDD" id="cd10434">
    <property type="entry name" value="GIY-YIG_UvrC_Cho"/>
    <property type="match status" value="1"/>
</dbReference>
<keyword evidence="6 7" id="KW-0742">SOS response</keyword>
<evidence type="ECO:0000259" key="11">
    <source>
        <dbReference type="PROSITE" id="PS50165"/>
    </source>
</evidence>
<proteinExistence type="inferred from homology"/>
<dbReference type="InterPro" id="IPR050066">
    <property type="entry name" value="UvrABC_protein_C"/>
</dbReference>
<dbReference type="Pfam" id="PF22920">
    <property type="entry name" value="UvrC_RNaseH"/>
    <property type="match status" value="1"/>
</dbReference>
<comment type="similarity">
    <text evidence="7">Belongs to the UvrC family.</text>
</comment>
<dbReference type="InterPro" id="IPR036876">
    <property type="entry name" value="UVR_dom_sf"/>
</dbReference>
<evidence type="ECO:0000256" key="8">
    <source>
        <dbReference type="SAM" id="MobiDB-lite"/>
    </source>
</evidence>
<comment type="function">
    <text evidence="7">The UvrABC repair system catalyzes the recognition and processing of DNA lesions. UvrC both incises the 5' and 3' sides of the lesion. The N-terminal half is responsible for the 3' incision and the C-terminal half is responsible for the 5' incision.</text>
</comment>
<protein>
    <recommendedName>
        <fullName evidence="7">UvrABC system protein C</fullName>
        <shortName evidence="7">Protein UvrC</shortName>
    </recommendedName>
    <alternativeName>
        <fullName evidence="7">Excinuclease ABC subunit C</fullName>
    </alternativeName>
</protein>
<dbReference type="EMBL" id="BLVP01000008">
    <property type="protein sequence ID" value="GFM37010.1"/>
    <property type="molecule type" value="Genomic_DNA"/>
</dbReference>
<evidence type="ECO:0000256" key="3">
    <source>
        <dbReference type="ARBA" id="ARBA00022769"/>
    </source>
</evidence>
<dbReference type="SUPFAM" id="SSF47781">
    <property type="entry name" value="RuvA domain 2-like"/>
    <property type="match status" value="1"/>
</dbReference>
<evidence type="ECO:0000256" key="7">
    <source>
        <dbReference type="HAMAP-Rule" id="MF_00203"/>
    </source>
</evidence>
<feature type="region of interest" description="Disordered" evidence="8">
    <location>
        <begin position="343"/>
        <end position="370"/>
    </location>
</feature>
<dbReference type="GO" id="GO:0006289">
    <property type="term" value="P:nucleotide-excision repair"/>
    <property type="evidence" value="ECO:0007669"/>
    <property type="project" value="UniProtKB-UniRule"/>
</dbReference>
<dbReference type="SUPFAM" id="SSF82771">
    <property type="entry name" value="GIY-YIG endonuclease"/>
    <property type="match status" value="1"/>
</dbReference>
<dbReference type="Gene3D" id="3.40.1440.10">
    <property type="entry name" value="GIY-YIG endonuclease"/>
    <property type="match status" value="1"/>
</dbReference>
<evidence type="ECO:0000259" key="10">
    <source>
        <dbReference type="PROSITE" id="PS50164"/>
    </source>
</evidence>
<dbReference type="GO" id="GO:0009432">
    <property type="term" value="P:SOS response"/>
    <property type="evidence" value="ECO:0007669"/>
    <property type="project" value="UniProtKB-UniRule"/>
</dbReference>